<keyword evidence="1" id="KW-0812">Transmembrane</keyword>
<feature type="transmembrane region" description="Helical" evidence="1">
    <location>
        <begin position="63"/>
        <end position="92"/>
    </location>
</feature>
<keyword evidence="3" id="KW-1185">Reference proteome</keyword>
<reference evidence="2 3" key="1">
    <citation type="submission" date="2012-10" db="EMBL/GenBank/DDBJ databases">
        <authorList>
            <person name="Zafar N."/>
            <person name="Inman J."/>
            <person name="Hall N."/>
            <person name="Lorenzi H."/>
            <person name="Caler E."/>
        </authorList>
    </citation>
    <scope>NUCLEOTIDE SEQUENCE [LARGE SCALE GENOMIC DNA]</scope>
    <source>
        <strain evidence="2 3">IP1</strain>
    </source>
</reference>
<proteinExistence type="predicted"/>
<gene>
    <name evidence="2" type="ORF">EIN_013600</name>
</gene>
<dbReference type="EMBL" id="KB207004">
    <property type="protein sequence ID" value="ELP86296.1"/>
    <property type="molecule type" value="Genomic_DNA"/>
</dbReference>
<dbReference type="Proteomes" id="UP000014680">
    <property type="component" value="Unassembled WGS sequence"/>
</dbReference>
<evidence type="ECO:0000256" key="1">
    <source>
        <dbReference type="SAM" id="Phobius"/>
    </source>
</evidence>
<dbReference type="AlphaFoldDB" id="L7FL36"/>
<evidence type="ECO:0000313" key="3">
    <source>
        <dbReference type="Proteomes" id="UP000014680"/>
    </source>
</evidence>
<dbReference type="KEGG" id="eiv:EIN_013600"/>
<organism evidence="2 3">
    <name type="scientific">Entamoeba invadens IP1</name>
    <dbReference type="NCBI Taxonomy" id="370355"/>
    <lineage>
        <taxon>Eukaryota</taxon>
        <taxon>Amoebozoa</taxon>
        <taxon>Evosea</taxon>
        <taxon>Archamoebae</taxon>
        <taxon>Mastigamoebida</taxon>
        <taxon>Entamoebidae</taxon>
        <taxon>Entamoeba</taxon>
    </lineage>
</organism>
<dbReference type="GeneID" id="14885274"/>
<keyword evidence="1" id="KW-1133">Transmembrane helix</keyword>
<protein>
    <submittedName>
        <fullName evidence="2">Uncharacterized protein</fullName>
    </submittedName>
</protein>
<dbReference type="RefSeq" id="XP_004185642.1">
    <property type="nucleotide sequence ID" value="XM_004185594.1"/>
</dbReference>
<name>L7FL36_ENTIV</name>
<accession>L7FL36</accession>
<sequence length="115" mass="12751">MALSYCKDFTLEEDDVPDFEIKHNCCVDGYVKCACHELENITGYNESKCKTCQPGFDSDVTYLILPILCSIIAIALILLAVPIFAISSFSLFKILNAKCPKELNKEVPDDAVPLV</sequence>
<dbReference type="VEuPathDB" id="AmoebaDB:EIN_013600"/>
<keyword evidence="1" id="KW-0472">Membrane</keyword>
<evidence type="ECO:0000313" key="2">
    <source>
        <dbReference type="EMBL" id="ELP86296.1"/>
    </source>
</evidence>